<sequence>MPVEIQRIKSQPQHAETILGKRESDKKVIRLEHHILGKEILEKLRNLIPRSKYSTLPSPFSTTISTYNDTQNDADKAFLFTRRNTDEVMDDNSNASTTTWQMRENVSESIAFRVVRTSDATTTHRKFIQNLFRRPADTVRYEMTTPPSSAASTQFMQKSVKPDENHSESMTTEHHQIEQQLFQCPPAEDDGGENNARTKDRTVFGKLMSHQGSAMVTYKCPTAKPAHKTGPYSVTHATRSFSRPYSTSTSNPIRKYSIRRFRSSTHPRTFSTRIIFRLKLSTSSSTRPPTTVTTTTKRTTQSSTERKSTTTPMTTTTAKPVTSRMRSLMSSSSTTSHTISNRSKTLSATKRTPRTTVKWVLVSTLPTEPTTRTQSPYDLRTEVIKNYFLLPVATLIPPTVATSSMDDTTGAGEDLSEDDGLDATRRPMTGNKHKNLHYSGGGTGMKGDFNVTGKDSEAIELPAGQRFGAIKMPPAFNRTYNPSIIDFDADTKTDPLLEITTPESV</sequence>
<feature type="compositionally biased region" description="Low complexity" evidence="1">
    <location>
        <begin position="282"/>
        <end position="343"/>
    </location>
</feature>
<accession>A0A7R9GGW8</accession>
<evidence type="ECO:0000313" key="2">
    <source>
        <dbReference type="EMBL" id="CAD7280157.1"/>
    </source>
</evidence>
<dbReference type="Proteomes" id="UP000678499">
    <property type="component" value="Unassembled WGS sequence"/>
</dbReference>
<dbReference type="AlphaFoldDB" id="A0A7R9GGW8"/>
<protein>
    <submittedName>
        <fullName evidence="2">Uncharacterized protein</fullName>
    </submittedName>
</protein>
<name>A0A7R9GGW8_9CRUS</name>
<dbReference type="EMBL" id="OA884008">
    <property type="protein sequence ID" value="CAD7280157.1"/>
    <property type="molecule type" value="Genomic_DNA"/>
</dbReference>
<evidence type="ECO:0000256" key="1">
    <source>
        <dbReference type="SAM" id="MobiDB-lite"/>
    </source>
</evidence>
<proteinExistence type="predicted"/>
<feature type="region of interest" description="Disordered" evidence="1">
    <location>
        <begin position="282"/>
        <end position="351"/>
    </location>
</feature>
<feature type="region of interest" description="Disordered" evidence="1">
    <location>
        <begin position="144"/>
        <end position="178"/>
    </location>
</feature>
<keyword evidence="3" id="KW-1185">Reference proteome</keyword>
<dbReference type="EMBL" id="CAJPEX010001971">
    <property type="protein sequence ID" value="CAG0920309.1"/>
    <property type="molecule type" value="Genomic_DNA"/>
</dbReference>
<feature type="compositionally biased region" description="Polar residues" evidence="1">
    <location>
        <begin position="145"/>
        <end position="157"/>
    </location>
</feature>
<gene>
    <name evidence="2" type="ORF">NMOB1V02_LOCUS7820</name>
</gene>
<reference evidence="2" key="1">
    <citation type="submission" date="2020-11" db="EMBL/GenBank/DDBJ databases">
        <authorList>
            <person name="Tran Van P."/>
        </authorList>
    </citation>
    <scope>NUCLEOTIDE SEQUENCE</scope>
</reference>
<evidence type="ECO:0000313" key="3">
    <source>
        <dbReference type="Proteomes" id="UP000678499"/>
    </source>
</evidence>
<organism evidence="2">
    <name type="scientific">Notodromas monacha</name>
    <dbReference type="NCBI Taxonomy" id="399045"/>
    <lineage>
        <taxon>Eukaryota</taxon>
        <taxon>Metazoa</taxon>
        <taxon>Ecdysozoa</taxon>
        <taxon>Arthropoda</taxon>
        <taxon>Crustacea</taxon>
        <taxon>Oligostraca</taxon>
        <taxon>Ostracoda</taxon>
        <taxon>Podocopa</taxon>
        <taxon>Podocopida</taxon>
        <taxon>Cypridocopina</taxon>
        <taxon>Cypridoidea</taxon>
        <taxon>Cyprididae</taxon>
        <taxon>Notodromas</taxon>
    </lineage>
</organism>
<feature type="compositionally biased region" description="Basic and acidic residues" evidence="1">
    <location>
        <begin position="160"/>
        <end position="177"/>
    </location>
</feature>
<feature type="region of interest" description="Disordered" evidence="1">
    <location>
        <begin position="403"/>
        <end position="441"/>
    </location>
</feature>